<organism evidence="2">
    <name type="scientific">Corethrella appendiculata</name>
    <dbReference type="NCBI Taxonomy" id="1370023"/>
    <lineage>
        <taxon>Eukaryota</taxon>
        <taxon>Metazoa</taxon>
        <taxon>Ecdysozoa</taxon>
        <taxon>Arthropoda</taxon>
        <taxon>Hexapoda</taxon>
        <taxon>Insecta</taxon>
        <taxon>Pterygota</taxon>
        <taxon>Neoptera</taxon>
        <taxon>Endopterygota</taxon>
        <taxon>Diptera</taxon>
        <taxon>Nematocera</taxon>
        <taxon>Culicoidea</taxon>
        <taxon>Chaoboridae</taxon>
        <taxon>Corethrella</taxon>
    </lineage>
</organism>
<dbReference type="InterPro" id="IPR031729">
    <property type="entry name" value="Fanconi_A_N"/>
</dbReference>
<dbReference type="AlphaFoldDB" id="U5ESA5"/>
<feature type="domain" description="Fanconi anaemia group A protein N-terminal" evidence="1">
    <location>
        <begin position="2"/>
        <end position="308"/>
    </location>
</feature>
<sequence>DLNIINLTKFITNIKDRDCVQNILNEFLEFECSLLAELISQLQYSNHENSDTLEPILSECFTDLINDFQTNPNVLTKNHLKVLRETGLLNTKSLDWLNGFHLKLFLETKFEPNSIENAISKQTEWREELKNDENMINQIMLESVRNNCQFAVEKLFQFSQTSESISWKFYLKYINLLGTYFSGDKDLWKKIKEFLKQLMKKSSELNSLKLFILMMITARELCNCPAERPADFETYSHWYKLTIGEMTYKNNKKEDFITIMDLLVKMIEFEEDEKVLKVHINISISAPAKCNEIVLNYKQFCRSKLAKILTSNSKDEEMKDVSIVIDDDDDEDY</sequence>
<dbReference type="EMBL" id="GANO01004920">
    <property type="protein sequence ID" value="JAB54951.1"/>
    <property type="molecule type" value="mRNA"/>
</dbReference>
<proteinExistence type="evidence at transcript level"/>
<feature type="non-terminal residue" evidence="2">
    <location>
        <position position="1"/>
    </location>
</feature>
<evidence type="ECO:0000313" key="2">
    <source>
        <dbReference type="EMBL" id="JAB54951.1"/>
    </source>
</evidence>
<reference evidence="2" key="1">
    <citation type="journal article" date="2014" name="Insect Biochem. Mol. Biol.">
        <title>An insight into the sialome of the frog biting fly, Corethrella appendiculata.</title>
        <authorList>
            <person name="Ribeiro J.M.C."/>
            <person name="Chagas A.C."/>
            <person name="Pham V.M."/>
            <person name="Lounibos L.P."/>
            <person name="Calvo E."/>
        </authorList>
    </citation>
    <scope>NUCLEOTIDE SEQUENCE</scope>
    <source>
        <tissue evidence="2">Salivary glands</tissue>
    </source>
</reference>
<accession>U5ESA5</accession>
<dbReference type="Pfam" id="PF15865">
    <property type="entry name" value="Fanconi_A_N"/>
    <property type="match status" value="1"/>
</dbReference>
<protein>
    <recommendedName>
        <fullName evidence="1">Fanconi anaemia group A protein N-terminal domain-containing protein</fullName>
    </recommendedName>
</protein>
<evidence type="ECO:0000259" key="1">
    <source>
        <dbReference type="Pfam" id="PF15865"/>
    </source>
</evidence>
<name>U5ESA5_9DIPT</name>